<name>A0A3A1QZF0_9BACI</name>
<dbReference type="PROSITE" id="PS51257">
    <property type="entry name" value="PROKAR_LIPOPROTEIN"/>
    <property type="match status" value="1"/>
</dbReference>
<dbReference type="OrthoDB" id="2870442at2"/>
<keyword evidence="1" id="KW-0732">Signal</keyword>
<gene>
    <name evidence="2" type="ORF">D3H55_09920</name>
</gene>
<comment type="caution">
    <text evidence="2">The sequence shown here is derived from an EMBL/GenBank/DDBJ whole genome shotgun (WGS) entry which is preliminary data.</text>
</comment>
<evidence type="ECO:0008006" key="4">
    <source>
        <dbReference type="Google" id="ProtNLM"/>
    </source>
</evidence>
<feature type="signal peptide" evidence="1">
    <location>
        <begin position="1"/>
        <end position="19"/>
    </location>
</feature>
<evidence type="ECO:0000256" key="1">
    <source>
        <dbReference type="SAM" id="SignalP"/>
    </source>
</evidence>
<accession>A0A3A1QZF0</accession>
<reference evidence="2 3" key="1">
    <citation type="submission" date="2018-09" db="EMBL/GenBank/DDBJ databases">
        <title>Bacillus saliacetes sp. nov., isolated from Thai shrimp paste (Ka-pi).</title>
        <authorList>
            <person name="Daroonpunt R."/>
            <person name="Tanasupawat S."/>
            <person name="Yiamsombut S."/>
        </authorList>
    </citation>
    <scope>NUCLEOTIDE SEQUENCE [LARGE SCALE GENOMIC DNA]</scope>
    <source>
        <strain evidence="2 3">SKP7-4</strain>
    </source>
</reference>
<evidence type="ECO:0000313" key="2">
    <source>
        <dbReference type="EMBL" id="RIW34289.1"/>
    </source>
</evidence>
<dbReference type="Proteomes" id="UP000265801">
    <property type="component" value="Unassembled WGS sequence"/>
</dbReference>
<dbReference type="EMBL" id="QXIR01000011">
    <property type="protein sequence ID" value="RIW34289.1"/>
    <property type="molecule type" value="Genomic_DNA"/>
</dbReference>
<proteinExistence type="predicted"/>
<evidence type="ECO:0000313" key="3">
    <source>
        <dbReference type="Proteomes" id="UP000265801"/>
    </source>
</evidence>
<feature type="chain" id="PRO_5038861466" description="Lipoprotein" evidence="1">
    <location>
        <begin position="20"/>
        <end position="212"/>
    </location>
</feature>
<protein>
    <recommendedName>
        <fullName evidence="4">Lipoprotein</fullName>
    </recommendedName>
</protein>
<organism evidence="2 3">
    <name type="scientific">Bacillus salacetis</name>
    <dbReference type="NCBI Taxonomy" id="2315464"/>
    <lineage>
        <taxon>Bacteria</taxon>
        <taxon>Bacillati</taxon>
        <taxon>Bacillota</taxon>
        <taxon>Bacilli</taxon>
        <taxon>Bacillales</taxon>
        <taxon>Bacillaceae</taxon>
        <taxon>Bacillus</taxon>
    </lineage>
</organism>
<keyword evidence="3" id="KW-1185">Reference proteome</keyword>
<sequence length="212" mass="24425">MLKNIKTFAAIIMVMLSLLGCTTVEKPSSSENEISAKQPVIDISQQVKQPTEDLEQFNLDQRYTLEKKLLPPKFVITNFEIAYDDSKKEVSYLVDYLIDLDIYESLTKGKQEMYFSLEYPEDIHKLYETPFSQLVKSEEPANNKMNYQVTITQKTASDISTQQIKQITNNLEKYNLHIADKDKDTIAIFDDIIGFLDYEPGVSKSEHVDDTE</sequence>
<dbReference type="RefSeq" id="WP_119546756.1">
    <property type="nucleotide sequence ID" value="NZ_QXIR01000011.1"/>
</dbReference>
<dbReference type="AlphaFoldDB" id="A0A3A1QZF0"/>